<proteinExistence type="predicted"/>
<organism evidence="1 2">
    <name type="scientific">Sulfitobacter pacificus</name>
    <dbReference type="NCBI Taxonomy" id="1499314"/>
    <lineage>
        <taxon>Bacteria</taxon>
        <taxon>Pseudomonadati</taxon>
        <taxon>Pseudomonadota</taxon>
        <taxon>Alphaproteobacteria</taxon>
        <taxon>Rhodobacterales</taxon>
        <taxon>Roseobacteraceae</taxon>
        <taxon>Sulfitobacter</taxon>
    </lineage>
</organism>
<dbReference type="RefSeq" id="WP_284371898.1">
    <property type="nucleotide sequence ID" value="NZ_BSNL01000001.1"/>
</dbReference>
<comment type="caution">
    <text evidence="1">The sequence shown here is derived from an EMBL/GenBank/DDBJ whole genome shotgun (WGS) entry which is preliminary data.</text>
</comment>
<reference evidence="1" key="1">
    <citation type="journal article" date="2014" name="Int. J. Syst. Evol. Microbiol.">
        <title>Complete genome of a new Firmicutes species belonging to the dominant human colonic microbiota ('Ruminococcus bicirculans') reveals two chromosomes and a selective capacity to utilize plant glucans.</title>
        <authorList>
            <consortium name="NISC Comparative Sequencing Program"/>
            <person name="Wegmann U."/>
            <person name="Louis P."/>
            <person name="Goesmann A."/>
            <person name="Henrissat B."/>
            <person name="Duncan S.H."/>
            <person name="Flint H.J."/>
        </authorList>
    </citation>
    <scope>NUCLEOTIDE SEQUENCE</scope>
    <source>
        <strain evidence="1">NBRC 109915</strain>
    </source>
</reference>
<reference evidence="1" key="2">
    <citation type="submission" date="2023-01" db="EMBL/GenBank/DDBJ databases">
        <title>Draft genome sequence of Sulfitobacter pacificus strain NBRC 109915.</title>
        <authorList>
            <person name="Sun Q."/>
            <person name="Mori K."/>
        </authorList>
    </citation>
    <scope>NUCLEOTIDE SEQUENCE</scope>
    <source>
        <strain evidence="1">NBRC 109915</strain>
    </source>
</reference>
<sequence length="86" mass="9876">MDDPAPPKNNRHKKMFELLRQGDLRPQTGVDSRSAAITARYLDGDAAHRFINRGVTSLRLQQEIPRGDAAHAFRFPFAKNWPIKHR</sequence>
<gene>
    <name evidence="1" type="ORF">GCM10007927_13810</name>
</gene>
<name>A0ABQ5VHK4_9RHOB</name>
<protein>
    <submittedName>
        <fullName evidence="1">Uncharacterized protein</fullName>
    </submittedName>
</protein>
<evidence type="ECO:0000313" key="2">
    <source>
        <dbReference type="Proteomes" id="UP001161388"/>
    </source>
</evidence>
<evidence type="ECO:0000313" key="1">
    <source>
        <dbReference type="EMBL" id="GLQ26578.1"/>
    </source>
</evidence>
<dbReference type="EMBL" id="BSNL01000001">
    <property type="protein sequence ID" value="GLQ26578.1"/>
    <property type="molecule type" value="Genomic_DNA"/>
</dbReference>
<accession>A0ABQ5VHK4</accession>
<dbReference type="Proteomes" id="UP001161388">
    <property type="component" value="Unassembled WGS sequence"/>
</dbReference>
<keyword evidence="2" id="KW-1185">Reference proteome</keyword>